<accession>A0ABW3BKW4</accession>
<reference evidence="3" key="1">
    <citation type="journal article" date="2019" name="Int. J. Syst. Evol. Microbiol.">
        <title>The Global Catalogue of Microorganisms (GCM) 10K type strain sequencing project: providing services to taxonomists for standard genome sequencing and annotation.</title>
        <authorList>
            <consortium name="The Broad Institute Genomics Platform"/>
            <consortium name="The Broad Institute Genome Sequencing Center for Infectious Disease"/>
            <person name="Wu L."/>
            <person name="Ma J."/>
        </authorList>
    </citation>
    <scope>NUCLEOTIDE SEQUENCE [LARGE SCALE GENOMIC DNA]</scope>
    <source>
        <strain evidence="3">CCUG 63369</strain>
    </source>
</reference>
<dbReference type="Pfam" id="PF13354">
    <property type="entry name" value="Beta-lactamase2"/>
    <property type="match status" value="1"/>
</dbReference>
<evidence type="ECO:0000313" key="3">
    <source>
        <dbReference type="Proteomes" id="UP001596956"/>
    </source>
</evidence>
<dbReference type="PANTHER" id="PTHR35333:SF3">
    <property type="entry name" value="BETA-LACTAMASE-TYPE TRANSPEPTIDASE FOLD CONTAINING PROTEIN"/>
    <property type="match status" value="1"/>
</dbReference>
<gene>
    <name evidence="2" type="ORF">ACFQZU_20435</name>
</gene>
<comment type="caution">
    <text evidence="2">The sequence shown here is derived from an EMBL/GenBank/DDBJ whole genome shotgun (WGS) entry which is preliminary data.</text>
</comment>
<keyword evidence="2" id="KW-0378">Hydrolase</keyword>
<name>A0ABW3BKW4_9ACTN</name>
<dbReference type="Gene3D" id="3.40.710.10">
    <property type="entry name" value="DD-peptidase/beta-lactamase superfamily"/>
    <property type="match status" value="1"/>
</dbReference>
<dbReference type="PANTHER" id="PTHR35333">
    <property type="entry name" value="BETA-LACTAMASE"/>
    <property type="match status" value="1"/>
</dbReference>
<proteinExistence type="predicted"/>
<feature type="domain" description="Beta-lactamase class A catalytic" evidence="1">
    <location>
        <begin position="87"/>
        <end position="173"/>
    </location>
</feature>
<dbReference type="Proteomes" id="UP001596956">
    <property type="component" value="Unassembled WGS sequence"/>
</dbReference>
<feature type="non-terminal residue" evidence="2">
    <location>
        <position position="1"/>
    </location>
</feature>
<dbReference type="InterPro" id="IPR012338">
    <property type="entry name" value="Beta-lactam/transpept-like"/>
</dbReference>
<dbReference type="SUPFAM" id="SSF56601">
    <property type="entry name" value="beta-lactamase/transpeptidase-like"/>
    <property type="match status" value="1"/>
</dbReference>
<keyword evidence="3" id="KW-1185">Reference proteome</keyword>
<protein>
    <submittedName>
        <fullName evidence="2">Serine hydrolase</fullName>
    </submittedName>
</protein>
<sequence>GPPAAPAPALGPQDRARITALLDERFSGRPGRVALSVQETHTRAAFGYAAGADFRIASVVKVDLAAHMLLRAQERGRFLTDREEAWAEEMIRYSDNAAADDVYRHNGFTPGFTEATARLGLRATRPDEGGAWGLGRTTAADRIRLLRAVFTGAGPLDARSRAHLCALMSSVAPEQAWGVSAAADPGESAELKNAWAPVPGRNGPWTVHSTGRIAHGDREYLIAVLTDGQPDYGTGVGAVEDAARLVIGELSGALD</sequence>
<dbReference type="InterPro" id="IPR045155">
    <property type="entry name" value="Beta-lactam_cat"/>
</dbReference>
<dbReference type="EMBL" id="JBHTHR010001041">
    <property type="protein sequence ID" value="MFD0803667.1"/>
    <property type="molecule type" value="Genomic_DNA"/>
</dbReference>
<organism evidence="2 3">
    <name type="scientific">Streptomonospora algeriensis</name>
    <dbReference type="NCBI Taxonomy" id="995084"/>
    <lineage>
        <taxon>Bacteria</taxon>
        <taxon>Bacillati</taxon>
        <taxon>Actinomycetota</taxon>
        <taxon>Actinomycetes</taxon>
        <taxon>Streptosporangiales</taxon>
        <taxon>Nocardiopsidaceae</taxon>
        <taxon>Streptomonospora</taxon>
    </lineage>
</organism>
<evidence type="ECO:0000259" key="1">
    <source>
        <dbReference type="Pfam" id="PF13354"/>
    </source>
</evidence>
<dbReference type="GO" id="GO:0016787">
    <property type="term" value="F:hydrolase activity"/>
    <property type="evidence" value="ECO:0007669"/>
    <property type="project" value="UniProtKB-KW"/>
</dbReference>
<dbReference type="InterPro" id="IPR000871">
    <property type="entry name" value="Beta-lactam_class-A"/>
</dbReference>
<evidence type="ECO:0000313" key="2">
    <source>
        <dbReference type="EMBL" id="MFD0803667.1"/>
    </source>
</evidence>